<dbReference type="Proteomes" id="UP000735302">
    <property type="component" value="Unassembled WGS sequence"/>
</dbReference>
<evidence type="ECO:0000313" key="5">
    <source>
        <dbReference type="Proteomes" id="UP000735302"/>
    </source>
</evidence>
<dbReference type="SUPFAM" id="SSF56436">
    <property type="entry name" value="C-type lectin-like"/>
    <property type="match status" value="1"/>
</dbReference>
<feature type="coiled-coil region" evidence="1">
    <location>
        <begin position="233"/>
        <end position="296"/>
    </location>
</feature>
<evidence type="ECO:0000256" key="2">
    <source>
        <dbReference type="SAM" id="MobiDB-lite"/>
    </source>
</evidence>
<name>A0AAV4BVC3_9GAST</name>
<dbReference type="PANTHER" id="PTHR22803">
    <property type="entry name" value="MANNOSE, PHOSPHOLIPASE, LECTIN RECEPTOR RELATED"/>
    <property type="match status" value="1"/>
</dbReference>
<feature type="compositionally biased region" description="Polar residues" evidence="2">
    <location>
        <begin position="213"/>
        <end position="226"/>
    </location>
</feature>
<evidence type="ECO:0000259" key="3">
    <source>
        <dbReference type="PROSITE" id="PS50041"/>
    </source>
</evidence>
<dbReference type="InterPro" id="IPR016186">
    <property type="entry name" value="C-type_lectin-like/link_sf"/>
</dbReference>
<feature type="domain" description="C-type lectin" evidence="3">
    <location>
        <begin position="270"/>
        <end position="387"/>
    </location>
</feature>
<dbReference type="SMART" id="SM00034">
    <property type="entry name" value="CLECT"/>
    <property type="match status" value="1"/>
</dbReference>
<keyword evidence="5" id="KW-1185">Reference proteome</keyword>
<protein>
    <submittedName>
        <fullName evidence="4">Collectin-11</fullName>
    </submittedName>
</protein>
<dbReference type="AlphaFoldDB" id="A0AAV4BVC3"/>
<evidence type="ECO:0000313" key="4">
    <source>
        <dbReference type="EMBL" id="GFO23543.1"/>
    </source>
</evidence>
<dbReference type="InterPro" id="IPR001304">
    <property type="entry name" value="C-type_lectin-like"/>
</dbReference>
<dbReference type="Gene3D" id="3.10.100.10">
    <property type="entry name" value="Mannose-Binding Protein A, subunit A"/>
    <property type="match status" value="1"/>
</dbReference>
<reference evidence="4 5" key="1">
    <citation type="journal article" date="2021" name="Elife">
        <title>Chloroplast acquisition without the gene transfer in kleptoplastic sea slugs, Plakobranchus ocellatus.</title>
        <authorList>
            <person name="Maeda T."/>
            <person name="Takahashi S."/>
            <person name="Yoshida T."/>
            <person name="Shimamura S."/>
            <person name="Takaki Y."/>
            <person name="Nagai Y."/>
            <person name="Toyoda A."/>
            <person name="Suzuki Y."/>
            <person name="Arimoto A."/>
            <person name="Ishii H."/>
            <person name="Satoh N."/>
            <person name="Nishiyama T."/>
            <person name="Hasebe M."/>
            <person name="Maruyama T."/>
            <person name="Minagawa J."/>
            <person name="Obokata J."/>
            <person name="Shigenobu S."/>
        </authorList>
    </citation>
    <scope>NUCLEOTIDE SEQUENCE [LARGE SCALE GENOMIC DNA]</scope>
</reference>
<accession>A0AAV4BVC3</accession>
<dbReference type="PROSITE" id="PS50041">
    <property type="entry name" value="C_TYPE_LECTIN_2"/>
    <property type="match status" value="1"/>
</dbReference>
<feature type="compositionally biased region" description="Basic and acidic residues" evidence="2">
    <location>
        <begin position="201"/>
        <end position="210"/>
    </location>
</feature>
<comment type="caution">
    <text evidence="4">The sequence shown here is derived from an EMBL/GenBank/DDBJ whole genome shotgun (WGS) entry which is preliminary data.</text>
</comment>
<dbReference type="Pfam" id="PF00059">
    <property type="entry name" value="Lectin_C"/>
    <property type="match status" value="1"/>
</dbReference>
<proteinExistence type="predicted"/>
<keyword evidence="1" id="KW-0175">Coiled coil</keyword>
<feature type="region of interest" description="Disordered" evidence="2">
    <location>
        <begin position="201"/>
        <end position="226"/>
    </location>
</feature>
<evidence type="ECO:0000256" key="1">
    <source>
        <dbReference type="SAM" id="Coils"/>
    </source>
</evidence>
<organism evidence="4 5">
    <name type="scientific">Plakobranchus ocellatus</name>
    <dbReference type="NCBI Taxonomy" id="259542"/>
    <lineage>
        <taxon>Eukaryota</taxon>
        <taxon>Metazoa</taxon>
        <taxon>Spiralia</taxon>
        <taxon>Lophotrochozoa</taxon>
        <taxon>Mollusca</taxon>
        <taxon>Gastropoda</taxon>
        <taxon>Heterobranchia</taxon>
        <taxon>Euthyneura</taxon>
        <taxon>Panpulmonata</taxon>
        <taxon>Sacoglossa</taxon>
        <taxon>Placobranchoidea</taxon>
        <taxon>Plakobranchidae</taxon>
        <taxon>Plakobranchus</taxon>
    </lineage>
</organism>
<sequence length="390" mass="43915">MAGSSSKSLTEESRQVFRIVRLRLLGIFLAQREEDDNSTALPKEPQDSVTAMMSIQPISLLLVMLMVSATHGEDKVQVMAIRPPDAFLDRYPLTVRCVFNSAGTDIRTQTNLRLFRTKVGVTPKYSLIASLTPDKKVNVLGSGASVTGEIKQRGQSYLSVKFKSPDDGYCYYYRCQVLGKTSAQQSRTRYRTLLINTKEGRTCKKPEPKPEPSTTTAPFVSGPQSSSCECKGMKELEQKIESNAKNIDKLVAAKYEDSPLKNDFEISDAYMGHIYLMKKRNERTTLKEKNEECQKLGGYLAEFDDQAEQNFVAQFAKPGGRNYVFIGANDVSQEGTFEQYNSKKPMPKLKWRRGEPNNANRREDCVSVTPYGLNDLNCMTYGRNLCEIPF</sequence>
<gene>
    <name evidence="4" type="ORF">PoB_005004800</name>
</gene>
<dbReference type="InterPro" id="IPR016187">
    <property type="entry name" value="CTDL_fold"/>
</dbReference>
<dbReference type="EMBL" id="BLXT01005511">
    <property type="protein sequence ID" value="GFO23543.1"/>
    <property type="molecule type" value="Genomic_DNA"/>
</dbReference>
<dbReference type="InterPro" id="IPR050111">
    <property type="entry name" value="C-type_lectin/snaclec_domain"/>
</dbReference>